<dbReference type="SUPFAM" id="SSF54637">
    <property type="entry name" value="Thioesterase/thiol ester dehydrase-isomerase"/>
    <property type="match status" value="1"/>
</dbReference>
<dbReference type="EMBL" id="NHNI01000001">
    <property type="protein sequence ID" value="OZY87243.1"/>
    <property type="molecule type" value="Genomic_DNA"/>
</dbReference>
<evidence type="ECO:0000256" key="3">
    <source>
        <dbReference type="PROSITE-ProRule" id="PRU01106"/>
    </source>
</evidence>
<name>A0A266QBI6_9GAMM</name>
<evidence type="ECO:0000259" key="4">
    <source>
        <dbReference type="PROSITE" id="PS51770"/>
    </source>
</evidence>
<dbReference type="InterPro" id="IPR040170">
    <property type="entry name" value="Cytosol_ACT"/>
</dbReference>
<sequence length="134" mass="14660">MQSFASEPSGTLTLQTITMPADTNPFGDIFGGWVMAQMDIAGAIHANEISHGRVATVAVGSMVFMRPVPVGAIISCYTSTLRIGNTSIRVKVEVWIKDFLTHQILQVTQGEYVYVAIDEQGHKRPVLQHTQKSD</sequence>
<dbReference type="Gene3D" id="3.10.129.10">
    <property type="entry name" value="Hotdog Thioesterase"/>
    <property type="match status" value="1"/>
</dbReference>
<dbReference type="GO" id="GO:0009062">
    <property type="term" value="P:fatty acid catabolic process"/>
    <property type="evidence" value="ECO:0007669"/>
    <property type="project" value="TreeGrafter"/>
</dbReference>
<dbReference type="GO" id="GO:0005829">
    <property type="term" value="C:cytosol"/>
    <property type="evidence" value="ECO:0007669"/>
    <property type="project" value="TreeGrafter"/>
</dbReference>
<dbReference type="RefSeq" id="WP_094984700.1">
    <property type="nucleotide sequence ID" value="NZ_NHNI01000001.1"/>
</dbReference>
<comment type="similarity">
    <text evidence="1">Belongs to the acyl coenzyme A hydrolase family.</text>
</comment>
<evidence type="ECO:0000313" key="6">
    <source>
        <dbReference type="Proteomes" id="UP000216101"/>
    </source>
</evidence>
<dbReference type="InterPro" id="IPR033120">
    <property type="entry name" value="HOTDOG_ACOT"/>
</dbReference>
<accession>A0A266QBI6</accession>
<dbReference type="InterPro" id="IPR029069">
    <property type="entry name" value="HotDog_dom_sf"/>
</dbReference>
<dbReference type="CDD" id="cd03442">
    <property type="entry name" value="BFIT_BACH"/>
    <property type="match status" value="1"/>
</dbReference>
<dbReference type="GO" id="GO:0052816">
    <property type="term" value="F:long-chain fatty acyl-CoA hydrolase activity"/>
    <property type="evidence" value="ECO:0007669"/>
    <property type="project" value="TreeGrafter"/>
</dbReference>
<gene>
    <name evidence="5" type="ORF">CBP51_09760</name>
</gene>
<protein>
    <submittedName>
        <fullName evidence="5">Acyl-CoA thioesterase</fullName>
    </submittedName>
</protein>
<keyword evidence="6" id="KW-1185">Reference proteome</keyword>
<evidence type="ECO:0000313" key="5">
    <source>
        <dbReference type="EMBL" id="OZY87243.1"/>
    </source>
</evidence>
<dbReference type="PANTHER" id="PTHR11049">
    <property type="entry name" value="ACYL COENZYME A THIOESTER HYDROLASE"/>
    <property type="match status" value="1"/>
</dbReference>
<comment type="caution">
    <text evidence="5">The sequence shown here is derived from an EMBL/GenBank/DDBJ whole genome shotgun (WGS) entry which is preliminary data.</text>
</comment>
<dbReference type="Pfam" id="PF03061">
    <property type="entry name" value="4HBT"/>
    <property type="match status" value="1"/>
</dbReference>
<reference evidence="6" key="1">
    <citation type="submission" date="2017-05" db="EMBL/GenBank/DDBJ databases">
        <authorList>
            <person name="Barney B.M."/>
        </authorList>
    </citation>
    <scope>NUCLEOTIDE SEQUENCE [LARGE SCALE GENOMIC DNA]</scope>
    <source>
        <strain evidence="6">PSBB022</strain>
    </source>
</reference>
<dbReference type="STRING" id="1209072.GCA_000766945_02850"/>
<evidence type="ECO:0000256" key="2">
    <source>
        <dbReference type="ARBA" id="ARBA00022801"/>
    </source>
</evidence>
<dbReference type="InterPro" id="IPR006683">
    <property type="entry name" value="Thioestr_dom"/>
</dbReference>
<dbReference type="AlphaFoldDB" id="A0A266QBI6"/>
<dbReference type="Proteomes" id="UP000216101">
    <property type="component" value="Unassembled WGS sequence"/>
</dbReference>
<proteinExistence type="inferred from homology"/>
<dbReference type="GO" id="GO:0006637">
    <property type="term" value="P:acyl-CoA metabolic process"/>
    <property type="evidence" value="ECO:0007669"/>
    <property type="project" value="TreeGrafter"/>
</dbReference>
<dbReference type="PANTHER" id="PTHR11049:SF5">
    <property type="entry name" value="ACYL-COA THIOESTER HYDROLASE YCIA"/>
    <property type="match status" value="1"/>
</dbReference>
<dbReference type="PROSITE" id="PS51770">
    <property type="entry name" value="HOTDOG_ACOT"/>
    <property type="match status" value="1"/>
</dbReference>
<feature type="domain" description="HotDog ACOT-type" evidence="4">
    <location>
        <begin position="8"/>
        <end position="120"/>
    </location>
</feature>
<evidence type="ECO:0000256" key="1">
    <source>
        <dbReference type="ARBA" id="ARBA00010458"/>
    </source>
</evidence>
<organism evidence="5 6">
    <name type="scientific">Cellvibrio mixtus</name>
    <dbReference type="NCBI Taxonomy" id="39650"/>
    <lineage>
        <taxon>Bacteria</taxon>
        <taxon>Pseudomonadati</taxon>
        <taxon>Pseudomonadota</taxon>
        <taxon>Gammaproteobacteria</taxon>
        <taxon>Cellvibrionales</taxon>
        <taxon>Cellvibrionaceae</taxon>
        <taxon>Cellvibrio</taxon>
    </lineage>
</organism>
<keyword evidence="2 3" id="KW-0378">Hydrolase</keyword>